<proteinExistence type="predicted"/>
<sequence>MARWLTIGCLGFLVLLLLGGWAAYTWIVRPAQALLSDFRQVITLDQGVKRQNPYTAPPNGQLTQAQVERLIRVQRAVKEQLGARWSGLEARFNQLAQSQGGSSSLDYRKALDLFRESGSLIVDAKRIQVAALNNQGFSAQEYAWVRGQVYAALGLGLPKLDPAEILRQINSRNFNPQVALQKPQAPPANVRLVQPFKAELEAYYPFTWFGL</sequence>
<comment type="caution">
    <text evidence="1">The sequence shown here is derived from an EMBL/GenBank/DDBJ whole genome shotgun (WGS) entry which is preliminary data.</text>
</comment>
<organism evidence="1 2">
    <name type="scientific">Meiothermus granaticius NBRC 107808</name>
    <dbReference type="NCBI Taxonomy" id="1227551"/>
    <lineage>
        <taxon>Bacteria</taxon>
        <taxon>Thermotogati</taxon>
        <taxon>Deinococcota</taxon>
        <taxon>Deinococci</taxon>
        <taxon>Thermales</taxon>
        <taxon>Thermaceae</taxon>
        <taxon>Meiothermus</taxon>
    </lineage>
</organism>
<reference evidence="1 2" key="1">
    <citation type="submission" date="2018-08" db="EMBL/GenBank/DDBJ databases">
        <title>Meiothermus granaticius genome AF-68 sequencing project.</title>
        <authorList>
            <person name="Da Costa M.S."/>
            <person name="Albuquerque L."/>
            <person name="Raposo P."/>
            <person name="Froufe H.J.C."/>
            <person name="Barroso C.S."/>
            <person name="Egas C."/>
        </authorList>
    </citation>
    <scope>NUCLEOTIDE SEQUENCE [LARGE SCALE GENOMIC DNA]</scope>
    <source>
        <strain evidence="1 2">AF-68</strain>
    </source>
</reference>
<dbReference type="OrthoDB" id="7064371at2"/>
<accession>A0A399F8A2</accession>
<dbReference type="EMBL" id="QWLB01000028">
    <property type="protein sequence ID" value="RIH91945.1"/>
    <property type="molecule type" value="Genomic_DNA"/>
</dbReference>
<dbReference type="Proteomes" id="UP000266178">
    <property type="component" value="Unassembled WGS sequence"/>
</dbReference>
<evidence type="ECO:0000313" key="2">
    <source>
        <dbReference type="Proteomes" id="UP000266178"/>
    </source>
</evidence>
<protein>
    <submittedName>
        <fullName evidence="1">Uncharacterized protein</fullName>
    </submittedName>
</protein>
<gene>
    <name evidence="1" type="ORF">Mgrana_02126</name>
</gene>
<dbReference type="AlphaFoldDB" id="A0A399F8A2"/>
<keyword evidence="2" id="KW-1185">Reference proteome</keyword>
<name>A0A399F8A2_9DEIN</name>
<evidence type="ECO:0000313" key="1">
    <source>
        <dbReference type="EMBL" id="RIH91945.1"/>
    </source>
</evidence>
<dbReference type="RefSeq" id="WP_119357596.1">
    <property type="nucleotide sequence ID" value="NZ_BJXM01000010.1"/>
</dbReference>